<feature type="compositionally biased region" description="Polar residues" evidence="1">
    <location>
        <begin position="19"/>
        <end position="29"/>
    </location>
</feature>
<feature type="compositionally biased region" description="Polar residues" evidence="1">
    <location>
        <begin position="151"/>
        <end position="166"/>
    </location>
</feature>
<feature type="region of interest" description="Disordered" evidence="1">
    <location>
        <begin position="411"/>
        <end position="432"/>
    </location>
</feature>
<feature type="region of interest" description="Disordered" evidence="1">
    <location>
        <begin position="1"/>
        <end position="29"/>
    </location>
</feature>
<name>A0A6A5G419_CAERE</name>
<feature type="region of interest" description="Disordered" evidence="1">
    <location>
        <begin position="297"/>
        <end position="335"/>
    </location>
</feature>
<feature type="compositionally biased region" description="Basic and acidic residues" evidence="1">
    <location>
        <begin position="239"/>
        <end position="249"/>
    </location>
</feature>
<reference evidence="2 3" key="1">
    <citation type="submission" date="2019-12" db="EMBL/GenBank/DDBJ databases">
        <title>Chromosome-level assembly of the Caenorhabditis remanei genome.</title>
        <authorList>
            <person name="Teterina A.A."/>
            <person name="Willis J.H."/>
            <person name="Phillips P.C."/>
        </authorList>
    </citation>
    <scope>NUCLEOTIDE SEQUENCE [LARGE SCALE GENOMIC DNA]</scope>
    <source>
        <strain evidence="2 3">PX506</strain>
        <tissue evidence="2">Whole organism</tissue>
    </source>
</reference>
<accession>A0A6A5G419</accession>
<sequence>MSANNDKKIRPFGMGWKEQGQNRAGANGNSALQRNESNRAWDCENVFYDATGGRRNYNRSMRNTSASNGIKSRNQHDAANRTFGHEQEYYNAPRKFSHPSNRSYCANEAPYFHPTGDGYNKVQRARVTSNTSTNSGTCRDELSGSIGGGRTTKSSRINSATSNGNLTFHGYSGYQHEYSKASEERIHSRYVNPNGGNRTNSDSSSYPVPAVNYTKKLFSQNAVKSFGSYQKQETGNESAGEHRGRDNQRRSRNARAWSAVGAGNKTFNGYELQLDKSFLETDSMMCDEVFDDNTTLDTTSGQKKSSERLDHQGSPCRSRYDRSRSNKSFSALNGSHNMDYIPVKHRPARKSDDLHCARPPLPRGDEKVDSNKTFSAIQYGSSQANITIRGGTRKADIIPLKLRPAGLVSQENDSYRSRSNPRFGKKPFYKHENNHAKGVDTTLQMIYKGHGAEHKCLANNDKSAAKSTGAGTQKCVTSCFEKEIGGHNLVENQEEMPRGGERDNLNETPNSTQKESCQGIQTATKGDTRKGDIIPLKLRPAGVTPEKNEGRQSQLKPKFGNKSFDEYKNSHAKGLDTARCVQITDSKLNNSVVCVTGEPNDTACSVMKQSYFVMQGKTVKAEMSENRERLGSENPDQVINDINAGKATGARTANCVTSQLEKWIGGHIQYESQDDTGVYQQAALKHNQSFAGFDSSYSDYTGAKKDEQLSNYVAAVSDDGWGVEALSDVVTERAVVVSKAEPTDGCVMKVPKDCTMEGQWIHCMKLKEFSCEILPNDENVGIYTCIAGGVISMPYVVVVENYAMFYRTDDEEAQKMPPHFEFQLIPLVEPLDNRVVPGVYRYISSDHEIYPQVVELIDMGSAYSSRDLMDNKADRLNMASTSVASDPTNNE</sequence>
<evidence type="ECO:0000313" key="2">
    <source>
        <dbReference type="EMBL" id="KAF1749748.1"/>
    </source>
</evidence>
<proteinExistence type="predicted"/>
<dbReference type="Proteomes" id="UP000483820">
    <property type="component" value="Chromosome X"/>
</dbReference>
<evidence type="ECO:0000313" key="3">
    <source>
        <dbReference type="Proteomes" id="UP000483820"/>
    </source>
</evidence>
<dbReference type="GeneID" id="9813981"/>
<feature type="region of interest" description="Disordered" evidence="1">
    <location>
        <begin position="542"/>
        <end position="561"/>
    </location>
</feature>
<dbReference type="RefSeq" id="XP_053580306.1">
    <property type="nucleotide sequence ID" value="XM_053736740.1"/>
</dbReference>
<feature type="compositionally biased region" description="Polar residues" evidence="1">
    <location>
        <begin position="127"/>
        <end position="137"/>
    </location>
</feature>
<comment type="caution">
    <text evidence="2">The sequence shown here is derived from an EMBL/GenBank/DDBJ whole genome shotgun (WGS) entry which is preliminary data.</text>
</comment>
<feature type="compositionally biased region" description="Polar residues" evidence="1">
    <location>
        <begin position="506"/>
        <end position="519"/>
    </location>
</feature>
<feature type="region of interest" description="Disordered" evidence="1">
    <location>
        <begin position="228"/>
        <end position="256"/>
    </location>
</feature>
<evidence type="ECO:0000256" key="1">
    <source>
        <dbReference type="SAM" id="MobiDB-lite"/>
    </source>
</evidence>
<dbReference type="AlphaFoldDB" id="A0A6A5G419"/>
<organism evidence="2 3">
    <name type="scientific">Caenorhabditis remanei</name>
    <name type="common">Caenorhabditis vulgaris</name>
    <dbReference type="NCBI Taxonomy" id="31234"/>
    <lineage>
        <taxon>Eukaryota</taxon>
        <taxon>Metazoa</taxon>
        <taxon>Ecdysozoa</taxon>
        <taxon>Nematoda</taxon>
        <taxon>Chromadorea</taxon>
        <taxon>Rhabditida</taxon>
        <taxon>Rhabditina</taxon>
        <taxon>Rhabditomorpha</taxon>
        <taxon>Rhabditoidea</taxon>
        <taxon>Rhabditidae</taxon>
        <taxon>Peloderinae</taxon>
        <taxon>Caenorhabditis</taxon>
    </lineage>
</organism>
<feature type="compositionally biased region" description="Polar residues" evidence="1">
    <location>
        <begin position="228"/>
        <end position="237"/>
    </location>
</feature>
<dbReference type="KEGG" id="crq:GCK72_026217"/>
<feature type="compositionally biased region" description="Polar residues" evidence="1">
    <location>
        <begin position="411"/>
        <end position="420"/>
    </location>
</feature>
<dbReference type="EMBL" id="WUAV01000006">
    <property type="protein sequence ID" value="KAF1749748.1"/>
    <property type="molecule type" value="Genomic_DNA"/>
</dbReference>
<feature type="compositionally biased region" description="Polar residues" evidence="1">
    <location>
        <begin position="326"/>
        <end position="335"/>
    </location>
</feature>
<gene>
    <name evidence="2" type="ORF">GCK72_026217</name>
</gene>
<protein>
    <submittedName>
        <fullName evidence="2">Uncharacterized protein</fullName>
    </submittedName>
</protein>
<feature type="region of interest" description="Disordered" evidence="1">
    <location>
        <begin position="491"/>
        <end position="519"/>
    </location>
</feature>
<feature type="region of interest" description="Disordered" evidence="1">
    <location>
        <begin position="127"/>
        <end position="169"/>
    </location>
</feature>
<dbReference type="CTD" id="9813981"/>
<feature type="compositionally biased region" description="Basic and acidic residues" evidence="1">
    <location>
        <begin position="495"/>
        <end position="505"/>
    </location>
</feature>
<feature type="region of interest" description="Disordered" evidence="1">
    <location>
        <begin position="349"/>
        <end position="368"/>
    </location>
</feature>